<dbReference type="CDD" id="cd09877">
    <property type="entry name" value="PIN_YacL-like"/>
    <property type="match status" value="1"/>
</dbReference>
<dbReference type="SUPFAM" id="SSF88723">
    <property type="entry name" value="PIN domain-like"/>
    <property type="match status" value="1"/>
</dbReference>
<dbReference type="PANTHER" id="PTHR11603:SF147">
    <property type="entry name" value="MEMBRANE PROTEIN"/>
    <property type="match status" value="1"/>
</dbReference>
<feature type="transmembrane region" description="Helical" evidence="2">
    <location>
        <begin position="6"/>
        <end position="24"/>
    </location>
</feature>
<dbReference type="InterPro" id="IPR052041">
    <property type="entry name" value="Nucleic_acid_metab_PIN/TRAM"/>
</dbReference>
<sequence>MKDFYSLIIIIMLLGLAAEIYFLARPRRNSHVGETSMLVDTSVLMDGRVIELAKTGFLLGKVIVPRSVLSELQLLADGADHDKRERARFGMDVVKELKDILKSSFELYDDNERVPEGVDSRLLKLAKEMDAAVLTLDYNLNKVAQVDGVKVLNINELAKSLRMSYLPGDELDLELSQKGQDTHQAVGYLKDGTMVVVENAKRYIGQTKKIEIIRSLQTDAGKMMFAKLTVEPKKPAKQKSSVSKKRTNGRSKTSAQHEAELINLVNKQ</sequence>
<name>A0AB39JAN6_9BACT</name>
<proteinExistence type="predicted"/>
<dbReference type="SMART" id="SM00670">
    <property type="entry name" value="PINc"/>
    <property type="match status" value="1"/>
</dbReference>
<evidence type="ECO:0000259" key="3">
    <source>
        <dbReference type="SMART" id="SM00670"/>
    </source>
</evidence>
<keyword evidence="2" id="KW-1133">Transmembrane helix</keyword>
<dbReference type="RefSeq" id="WP_369000037.1">
    <property type="nucleotide sequence ID" value="NZ_CP158487.1"/>
</dbReference>
<dbReference type="Gene3D" id="3.40.50.1010">
    <property type="entry name" value="5'-nuclease"/>
    <property type="match status" value="1"/>
</dbReference>
<reference evidence="4" key="1">
    <citation type="submission" date="2024-06" db="EMBL/GenBank/DDBJ databases">
        <authorList>
            <person name="Atkinson C."/>
            <person name="McLean J."/>
            <person name="Gallagher L."/>
            <person name="Bor B."/>
            <person name="Mougous J."/>
        </authorList>
    </citation>
    <scope>NUCLEOTIDE SEQUENCE</scope>
    <source>
        <strain evidence="4">TM7-074</strain>
    </source>
</reference>
<dbReference type="InterPro" id="IPR002716">
    <property type="entry name" value="PIN_dom"/>
</dbReference>
<dbReference type="EMBL" id="CP158487">
    <property type="protein sequence ID" value="XDN89507.1"/>
    <property type="molecule type" value="Genomic_DNA"/>
</dbReference>
<keyword evidence="2" id="KW-0472">Membrane</keyword>
<gene>
    <name evidence="4" type="ORF">TM074_02250</name>
</gene>
<keyword evidence="2" id="KW-0812">Transmembrane</keyword>
<protein>
    <recommendedName>
        <fullName evidence="3">PIN domain-containing protein</fullName>
    </recommendedName>
</protein>
<evidence type="ECO:0000256" key="2">
    <source>
        <dbReference type="SAM" id="Phobius"/>
    </source>
</evidence>
<dbReference type="AlphaFoldDB" id="A0AB39JAN6"/>
<dbReference type="InterPro" id="IPR029060">
    <property type="entry name" value="PIN-like_dom_sf"/>
</dbReference>
<accession>A0AB39JAN6</accession>
<evidence type="ECO:0000256" key="1">
    <source>
        <dbReference type="SAM" id="MobiDB-lite"/>
    </source>
</evidence>
<organism evidence="4">
    <name type="scientific">Candidatus Nanosynbacter sp. TM7-074</name>
    <dbReference type="NCBI Taxonomy" id="3158573"/>
    <lineage>
        <taxon>Bacteria</taxon>
        <taxon>Candidatus Saccharimonadota</taxon>
        <taxon>Candidatus Saccharimonadia</taxon>
        <taxon>Candidatus Nanosynbacterales</taxon>
        <taxon>Candidatus Nanosynbacteraceae</taxon>
        <taxon>Candidatus Nanosynbacter</taxon>
    </lineage>
</organism>
<dbReference type="PANTHER" id="PTHR11603">
    <property type="entry name" value="AAA FAMILY ATPASE"/>
    <property type="match status" value="1"/>
</dbReference>
<feature type="region of interest" description="Disordered" evidence="1">
    <location>
        <begin position="230"/>
        <end position="268"/>
    </location>
</feature>
<feature type="domain" description="PIN" evidence="3">
    <location>
        <begin position="35"/>
        <end position="142"/>
    </location>
</feature>
<evidence type="ECO:0000313" key="4">
    <source>
        <dbReference type="EMBL" id="XDN89507.1"/>
    </source>
</evidence>